<dbReference type="EMBL" id="CATNWA010001141">
    <property type="protein sequence ID" value="CAI9539247.1"/>
    <property type="molecule type" value="Genomic_DNA"/>
</dbReference>
<feature type="non-terminal residue" evidence="2">
    <location>
        <position position="1"/>
    </location>
</feature>
<dbReference type="Proteomes" id="UP001162483">
    <property type="component" value="Unassembled WGS sequence"/>
</dbReference>
<evidence type="ECO:0000313" key="3">
    <source>
        <dbReference type="Proteomes" id="UP001162483"/>
    </source>
</evidence>
<sequence>SCEWTPVPRDTQRRSPCTSSENAACTGTSAPSMVAFSSASSVPLELKAPTHGSSFLCAGGADARILVWIRSCTTPTDVNLA</sequence>
<keyword evidence="3" id="KW-1185">Reference proteome</keyword>
<organism evidence="2 3">
    <name type="scientific">Staurois parvus</name>
    <dbReference type="NCBI Taxonomy" id="386267"/>
    <lineage>
        <taxon>Eukaryota</taxon>
        <taxon>Metazoa</taxon>
        <taxon>Chordata</taxon>
        <taxon>Craniata</taxon>
        <taxon>Vertebrata</taxon>
        <taxon>Euteleostomi</taxon>
        <taxon>Amphibia</taxon>
        <taxon>Batrachia</taxon>
        <taxon>Anura</taxon>
        <taxon>Neobatrachia</taxon>
        <taxon>Ranoidea</taxon>
        <taxon>Ranidae</taxon>
        <taxon>Staurois</taxon>
    </lineage>
</organism>
<protein>
    <submittedName>
        <fullName evidence="2">Uncharacterized protein</fullName>
    </submittedName>
</protein>
<gene>
    <name evidence="2" type="ORF">SPARVUS_LOCUS1567467</name>
</gene>
<accession>A0ABN9AWZ2</accession>
<name>A0ABN9AWZ2_9NEOB</name>
<evidence type="ECO:0000256" key="1">
    <source>
        <dbReference type="SAM" id="MobiDB-lite"/>
    </source>
</evidence>
<evidence type="ECO:0000313" key="2">
    <source>
        <dbReference type="EMBL" id="CAI9539247.1"/>
    </source>
</evidence>
<proteinExistence type="predicted"/>
<feature type="region of interest" description="Disordered" evidence="1">
    <location>
        <begin position="1"/>
        <end position="25"/>
    </location>
</feature>
<comment type="caution">
    <text evidence="2">The sequence shown here is derived from an EMBL/GenBank/DDBJ whole genome shotgun (WGS) entry which is preliminary data.</text>
</comment>
<reference evidence="2" key="1">
    <citation type="submission" date="2023-05" db="EMBL/GenBank/DDBJ databases">
        <authorList>
            <person name="Stuckert A."/>
        </authorList>
    </citation>
    <scope>NUCLEOTIDE SEQUENCE</scope>
</reference>
<feature type="compositionally biased region" description="Polar residues" evidence="1">
    <location>
        <begin position="14"/>
        <end position="25"/>
    </location>
</feature>